<gene>
    <name evidence="1" type="ORF">O181_031801</name>
</gene>
<reference evidence="1" key="1">
    <citation type="submission" date="2021-03" db="EMBL/GenBank/DDBJ databases">
        <title>Draft genome sequence of rust myrtle Austropuccinia psidii MF-1, a brazilian biotype.</title>
        <authorList>
            <person name="Quecine M.C."/>
            <person name="Pachon D.M.R."/>
            <person name="Bonatelli M.L."/>
            <person name="Correr F.H."/>
            <person name="Franceschini L.M."/>
            <person name="Leite T.F."/>
            <person name="Margarido G.R.A."/>
            <person name="Almeida C.A."/>
            <person name="Ferrarezi J.A."/>
            <person name="Labate C.A."/>
        </authorList>
    </citation>
    <scope>NUCLEOTIDE SEQUENCE</scope>
    <source>
        <strain evidence="1">MF-1</strain>
    </source>
</reference>
<dbReference type="EMBL" id="AVOT02011428">
    <property type="protein sequence ID" value="MBW0492086.1"/>
    <property type="molecule type" value="Genomic_DNA"/>
</dbReference>
<sequence>MRRSMDILKNNEFPKLKYFISLIDRDVQQLQEDRRARAIYIAGRGVLTRLSSGGQSAYRNSLQSYQDKAQAFIENFMGIFAEVKQVDKDIACFVENYLPQLADFTSAWIRDEAERSSSPIGWANLPQHLPSMDSKRPQVDLLKVFASREKIIPGHIVNTINEMMINNITKELNGILRQLNSLSVQERYFKREHQRSLETRALLETHIFQALNFFYENQLCTQEVLKTFFATQNTLERTYEHLRDLFNRRMGRGEDLDKAQQARLVELMLIGAIERFKRSLLFREASSEIKMIIDTVTEDRILKNWWLNTSPNSLELEAAKKWILDLVTFFGETGDSNKKFEYLISYYLYNFIRTYQISHFPTLPFNNLKENVILDTKFKVFQAGIRLHEAVNRAFDYRRLVRLPPRRRNYLEKDIMLEMVERAEIDVLDKEKEYQLIKETIQVGSKEDQLLSNWIQNNYF</sequence>
<proteinExistence type="predicted"/>
<evidence type="ECO:0000313" key="1">
    <source>
        <dbReference type="EMBL" id="MBW0492086.1"/>
    </source>
</evidence>
<dbReference type="OrthoDB" id="2499263at2759"/>
<organism evidence="1 2">
    <name type="scientific">Austropuccinia psidii MF-1</name>
    <dbReference type="NCBI Taxonomy" id="1389203"/>
    <lineage>
        <taxon>Eukaryota</taxon>
        <taxon>Fungi</taxon>
        <taxon>Dikarya</taxon>
        <taxon>Basidiomycota</taxon>
        <taxon>Pucciniomycotina</taxon>
        <taxon>Pucciniomycetes</taxon>
        <taxon>Pucciniales</taxon>
        <taxon>Sphaerophragmiaceae</taxon>
        <taxon>Austropuccinia</taxon>
    </lineage>
</organism>
<dbReference type="Proteomes" id="UP000765509">
    <property type="component" value="Unassembled WGS sequence"/>
</dbReference>
<comment type="caution">
    <text evidence="1">The sequence shown here is derived from an EMBL/GenBank/DDBJ whole genome shotgun (WGS) entry which is preliminary data.</text>
</comment>
<dbReference type="AlphaFoldDB" id="A0A9Q3H5K1"/>
<keyword evidence="2" id="KW-1185">Reference proteome</keyword>
<protein>
    <submittedName>
        <fullName evidence="1">Uncharacterized protein</fullName>
    </submittedName>
</protein>
<accession>A0A9Q3H5K1</accession>
<evidence type="ECO:0000313" key="2">
    <source>
        <dbReference type="Proteomes" id="UP000765509"/>
    </source>
</evidence>
<name>A0A9Q3H5K1_9BASI</name>